<dbReference type="WBParaSite" id="BXY_0125500.1">
    <property type="protein sequence ID" value="BXY_0125500.1"/>
    <property type="gene ID" value="BXY_0125500"/>
</dbReference>
<keyword evidence="5" id="KW-1185">Reference proteome</keyword>
<sequence length="171" mass="18935">MRRWGREGQSDATSVTEKKSFFRRLMGSRRSPGEDAKTARSPRTPSRRKKGKKDKTVTEEEAISSGVKTKEISSIQTDPENGPTVFVSVNTTMRPFVEPLNRSKKALRENVKSPNPKSSSSVHTAGSSNSKTPNSRSTTSNAISGKSSKSLRSAKEMSTKKERKKFEGKRK</sequence>
<reference evidence="6" key="1">
    <citation type="submission" date="2016-11" db="UniProtKB">
        <authorList>
            <consortium name="WormBaseParasite"/>
        </authorList>
    </citation>
    <scope>IDENTIFICATION</scope>
</reference>
<feature type="region of interest" description="Disordered" evidence="1">
    <location>
        <begin position="1"/>
        <end position="171"/>
    </location>
</feature>
<accession>A0A1I7RKM1</accession>
<dbReference type="EMBL" id="CAJFCV020000006">
    <property type="protein sequence ID" value="CAG9131230.1"/>
    <property type="molecule type" value="Genomic_DNA"/>
</dbReference>
<feature type="compositionally biased region" description="Polar residues" evidence="1">
    <location>
        <begin position="123"/>
        <end position="151"/>
    </location>
</feature>
<evidence type="ECO:0000256" key="1">
    <source>
        <dbReference type="SAM" id="MobiDB-lite"/>
    </source>
</evidence>
<dbReference type="Proteomes" id="UP000659654">
    <property type="component" value="Unassembled WGS sequence"/>
</dbReference>
<evidence type="ECO:0000313" key="5">
    <source>
        <dbReference type="Proteomes" id="UP000659654"/>
    </source>
</evidence>
<gene>
    <name evidence="2" type="ORF">BXYJ_LOCUS15153</name>
</gene>
<name>A0A1I7RKM1_BURXY</name>
<dbReference type="AlphaFoldDB" id="A0A1I7RKM1"/>
<proteinExistence type="predicted"/>
<dbReference type="Proteomes" id="UP000582659">
    <property type="component" value="Unassembled WGS sequence"/>
</dbReference>
<dbReference type="Proteomes" id="UP000095284">
    <property type="component" value="Unplaced"/>
</dbReference>
<dbReference type="EMBL" id="CAJFDI010000006">
    <property type="protein sequence ID" value="CAD5235062.1"/>
    <property type="molecule type" value="Genomic_DNA"/>
</dbReference>
<feature type="compositionally biased region" description="Low complexity" evidence="1">
    <location>
        <begin position="112"/>
        <end position="122"/>
    </location>
</feature>
<organism evidence="4 6">
    <name type="scientific">Bursaphelenchus xylophilus</name>
    <name type="common">Pinewood nematode worm</name>
    <name type="synonym">Aphelenchoides xylophilus</name>
    <dbReference type="NCBI Taxonomy" id="6326"/>
    <lineage>
        <taxon>Eukaryota</taxon>
        <taxon>Metazoa</taxon>
        <taxon>Ecdysozoa</taxon>
        <taxon>Nematoda</taxon>
        <taxon>Chromadorea</taxon>
        <taxon>Rhabditida</taxon>
        <taxon>Tylenchina</taxon>
        <taxon>Tylenchomorpha</taxon>
        <taxon>Aphelenchoidea</taxon>
        <taxon>Aphelenchoididae</taxon>
        <taxon>Bursaphelenchus</taxon>
    </lineage>
</organism>
<protein>
    <submittedName>
        <fullName evidence="2">(pine wood nematode) hypothetical protein</fullName>
    </submittedName>
</protein>
<feature type="compositionally biased region" description="Basic residues" evidence="1">
    <location>
        <begin position="161"/>
        <end position="171"/>
    </location>
</feature>
<evidence type="ECO:0000313" key="4">
    <source>
        <dbReference type="Proteomes" id="UP000095284"/>
    </source>
</evidence>
<reference evidence="3" key="2">
    <citation type="submission" date="2020-08" db="EMBL/GenBank/DDBJ databases">
        <authorList>
            <person name="Kikuchi T."/>
        </authorList>
    </citation>
    <scope>NUCLEOTIDE SEQUENCE</scope>
    <source>
        <strain evidence="2">Ka4C1</strain>
    </source>
</reference>
<evidence type="ECO:0000313" key="3">
    <source>
        <dbReference type="EMBL" id="CAG9131230.1"/>
    </source>
</evidence>
<evidence type="ECO:0000313" key="6">
    <source>
        <dbReference type="WBParaSite" id="BXY_0125500.1"/>
    </source>
</evidence>
<evidence type="ECO:0000313" key="2">
    <source>
        <dbReference type="EMBL" id="CAD5235062.1"/>
    </source>
</evidence>